<evidence type="ECO:0000256" key="6">
    <source>
        <dbReference type="ARBA" id="ARBA00022741"/>
    </source>
</evidence>
<keyword evidence="4 13" id="KW-0812">Transmembrane</keyword>
<dbReference type="Pfam" id="PF00690">
    <property type="entry name" value="Cation_ATPase_N"/>
    <property type="match status" value="1"/>
</dbReference>
<evidence type="ECO:0000256" key="7">
    <source>
        <dbReference type="ARBA" id="ARBA00022840"/>
    </source>
</evidence>
<dbReference type="InterPro" id="IPR004014">
    <property type="entry name" value="ATPase_P-typ_cation-transptr_N"/>
</dbReference>
<evidence type="ECO:0000256" key="11">
    <source>
        <dbReference type="ARBA" id="ARBA00023136"/>
    </source>
</evidence>
<feature type="transmembrane region" description="Helical" evidence="13">
    <location>
        <begin position="741"/>
        <end position="762"/>
    </location>
</feature>
<proteinExistence type="inferred from homology"/>
<dbReference type="NCBIfam" id="TIGR01494">
    <property type="entry name" value="ATPase_P-type"/>
    <property type="match status" value="2"/>
</dbReference>
<evidence type="ECO:0000256" key="9">
    <source>
        <dbReference type="ARBA" id="ARBA00022967"/>
    </source>
</evidence>
<evidence type="ECO:0000256" key="8">
    <source>
        <dbReference type="ARBA" id="ARBA00022842"/>
    </source>
</evidence>
<comment type="similarity">
    <text evidence="2 13">Belongs to the cation transport ATPase (P-type) (TC 3.A.3) family. Type V subfamily.</text>
</comment>
<dbReference type="InterPro" id="IPR023299">
    <property type="entry name" value="ATPase_P-typ_cyto_dom_N"/>
</dbReference>
<dbReference type="GO" id="GO:0022890">
    <property type="term" value="F:inorganic cation transmembrane transporter activity"/>
    <property type="evidence" value="ECO:0007669"/>
    <property type="project" value="UniProtKB-ARBA"/>
</dbReference>
<dbReference type="FunFam" id="3.40.50.1000:FF:000068">
    <property type="entry name" value="Cation-transporting ATPase"/>
    <property type="match status" value="1"/>
</dbReference>
<evidence type="ECO:0000313" key="19">
    <source>
        <dbReference type="Proteomes" id="UP000002866"/>
    </source>
</evidence>
<dbReference type="GO" id="GO:0030145">
    <property type="term" value="F:manganese ion binding"/>
    <property type="evidence" value="ECO:0007669"/>
    <property type="project" value="EnsemblFungi"/>
</dbReference>
<dbReference type="InterPro" id="IPR006544">
    <property type="entry name" value="P-type_TPase_V"/>
</dbReference>
<dbReference type="EC" id="7.2.2.-" evidence="13"/>
<feature type="compositionally biased region" description="Polar residues" evidence="14">
    <location>
        <begin position="217"/>
        <end position="226"/>
    </location>
</feature>
<dbReference type="GO" id="GO:0000329">
    <property type="term" value="C:fungal-type vacuole membrane"/>
    <property type="evidence" value="ECO:0007669"/>
    <property type="project" value="EnsemblFungi"/>
</dbReference>
<dbReference type="PROSITE" id="PS00154">
    <property type="entry name" value="ATPASE_E1_E2"/>
    <property type="match status" value="1"/>
</dbReference>
<dbReference type="InterPro" id="IPR036412">
    <property type="entry name" value="HAD-like_sf"/>
</dbReference>
<dbReference type="eggNOG" id="KOG0208">
    <property type="taxonomic scope" value="Eukaryota"/>
</dbReference>
<dbReference type="SFLD" id="SFLDS00003">
    <property type="entry name" value="Haloacid_Dehalogenase"/>
    <property type="match status" value="1"/>
</dbReference>
<dbReference type="SUPFAM" id="SSF81665">
    <property type="entry name" value="Calcium ATPase, transmembrane domain M"/>
    <property type="match status" value="1"/>
</dbReference>
<evidence type="ECO:0000256" key="2">
    <source>
        <dbReference type="ARBA" id="ARBA00006000"/>
    </source>
</evidence>
<dbReference type="GO" id="GO:1903135">
    <property type="term" value="F:cupric ion binding"/>
    <property type="evidence" value="ECO:0007669"/>
    <property type="project" value="EnsemblFungi"/>
</dbReference>
<dbReference type="OMA" id="FSCFQYM"/>
<dbReference type="InterPro" id="IPR008250">
    <property type="entry name" value="ATPase_P-typ_transduc_dom_A_sf"/>
</dbReference>
<evidence type="ECO:0000256" key="14">
    <source>
        <dbReference type="SAM" id="MobiDB-lite"/>
    </source>
</evidence>
<dbReference type="Gene3D" id="3.40.1110.10">
    <property type="entry name" value="Calcium-transporting ATPase, cytoplasmic domain N"/>
    <property type="match status" value="1"/>
</dbReference>
<keyword evidence="3" id="KW-0597">Phosphoprotein</keyword>
<comment type="subcellular location">
    <subcellularLocation>
        <location evidence="1 13">Membrane</location>
        <topology evidence="1 13">Multi-pass membrane protein</topology>
    </subcellularLocation>
</comment>
<evidence type="ECO:0000259" key="17">
    <source>
        <dbReference type="Pfam" id="PF12409"/>
    </source>
</evidence>
<dbReference type="InterPro" id="IPR023298">
    <property type="entry name" value="ATPase_P-typ_TM_dom_sf"/>
</dbReference>
<keyword evidence="6 13" id="KW-0547">Nucleotide-binding</keyword>
<evidence type="ECO:0000256" key="10">
    <source>
        <dbReference type="ARBA" id="ARBA00022989"/>
    </source>
</evidence>
<dbReference type="InterPro" id="IPR044492">
    <property type="entry name" value="P_typ_ATPase_HD_dom"/>
</dbReference>
<dbReference type="FunFam" id="3.40.1110.10:FF:000125">
    <property type="entry name" value="Cation-transporting ATPase"/>
    <property type="match status" value="1"/>
</dbReference>
<evidence type="ECO:0000256" key="4">
    <source>
        <dbReference type="ARBA" id="ARBA00022692"/>
    </source>
</evidence>
<dbReference type="GO" id="GO:0006874">
    <property type="term" value="P:intracellular calcium ion homeostasis"/>
    <property type="evidence" value="ECO:0007669"/>
    <property type="project" value="TreeGrafter"/>
</dbReference>
<dbReference type="GO" id="GO:0008270">
    <property type="term" value="F:zinc ion binding"/>
    <property type="evidence" value="ECO:0007669"/>
    <property type="project" value="EnsemblFungi"/>
</dbReference>
<dbReference type="GO" id="GO:0098662">
    <property type="term" value="P:inorganic cation transmembrane transport"/>
    <property type="evidence" value="ECO:0007669"/>
    <property type="project" value="UniProtKB-ARBA"/>
</dbReference>
<organism evidence="18 19">
    <name type="scientific">Henningerozyma blattae (strain ATCC 34711 / CBS 6284 / DSM 70876 / NBRC 10599 / NRRL Y-10934 / UCD 77-7)</name>
    <name type="common">Yeast</name>
    <name type="synonym">Tetrapisispora blattae</name>
    <dbReference type="NCBI Taxonomy" id="1071380"/>
    <lineage>
        <taxon>Eukaryota</taxon>
        <taxon>Fungi</taxon>
        <taxon>Dikarya</taxon>
        <taxon>Ascomycota</taxon>
        <taxon>Saccharomycotina</taxon>
        <taxon>Saccharomycetes</taxon>
        <taxon>Saccharomycetales</taxon>
        <taxon>Saccharomycetaceae</taxon>
        <taxon>Henningerozyma</taxon>
    </lineage>
</organism>
<dbReference type="InterPro" id="IPR001757">
    <property type="entry name" value="P_typ_ATPase"/>
</dbReference>
<keyword evidence="11 13" id="KW-0472">Membrane</keyword>
<comment type="catalytic activity">
    <reaction evidence="12 13">
        <text>ATP + H2O = ADP + phosphate + H(+)</text>
        <dbReference type="Rhea" id="RHEA:13065"/>
        <dbReference type="ChEBI" id="CHEBI:15377"/>
        <dbReference type="ChEBI" id="CHEBI:15378"/>
        <dbReference type="ChEBI" id="CHEBI:30616"/>
        <dbReference type="ChEBI" id="CHEBI:43474"/>
        <dbReference type="ChEBI" id="CHEBI:456216"/>
    </reaction>
</comment>
<feature type="transmembrane region" description="Helical" evidence="13">
    <location>
        <begin position="331"/>
        <end position="349"/>
    </location>
</feature>
<feature type="region of interest" description="Disordered" evidence="14">
    <location>
        <begin position="172"/>
        <end position="226"/>
    </location>
</feature>
<dbReference type="GO" id="GO:0030026">
    <property type="term" value="P:intracellular manganese ion homeostasis"/>
    <property type="evidence" value="ECO:0007669"/>
    <property type="project" value="EnsemblFungi"/>
</dbReference>
<keyword evidence="8 13" id="KW-0460">Magnesium</keyword>
<dbReference type="SUPFAM" id="SSF81653">
    <property type="entry name" value="Calcium ATPase, transduction domain A"/>
    <property type="match status" value="1"/>
</dbReference>
<dbReference type="SFLD" id="SFLDG00002">
    <property type="entry name" value="C1.7:_P-type_atpase_like"/>
    <property type="match status" value="1"/>
</dbReference>
<dbReference type="GO" id="GO:0006882">
    <property type="term" value="P:intracellular zinc ion homeostasis"/>
    <property type="evidence" value="ECO:0007669"/>
    <property type="project" value="EnsemblFungi"/>
</dbReference>
<dbReference type="GO" id="GO:1990816">
    <property type="term" value="C:vacuole-mitochondrion membrane contact site"/>
    <property type="evidence" value="ECO:0007669"/>
    <property type="project" value="EnsemblFungi"/>
</dbReference>
<feature type="transmembrane region" description="Helical" evidence="13">
    <location>
        <begin position="498"/>
        <end position="517"/>
    </location>
</feature>
<dbReference type="InterPro" id="IPR018303">
    <property type="entry name" value="ATPase_P-typ_P_site"/>
</dbReference>
<dbReference type="EMBL" id="HE806319">
    <property type="protein sequence ID" value="CCH60603.1"/>
    <property type="molecule type" value="Genomic_DNA"/>
</dbReference>
<evidence type="ECO:0000256" key="5">
    <source>
        <dbReference type="ARBA" id="ARBA00022723"/>
    </source>
</evidence>
<dbReference type="SUPFAM" id="SSF56784">
    <property type="entry name" value="HAD-like"/>
    <property type="match status" value="1"/>
</dbReference>
<keyword evidence="9 13" id="KW-1278">Translocase</keyword>
<dbReference type="Pfam" id="PF00122">
    <property type="entry name" value="E1-E2_ATPase"/>
    <property type="match status" value="1"/>
</dbReference>
<feature type="transmembrane region" description="Helical" evidence="13">
    <location>
        <begin position="523"/>
        <end position="543"/>
    </location>
</feature>
<dbReference type="PANTHER" id="PTHR45630:SF8">
    <property type="entry name" value="CATION-TRANSPORTING ATPASE"/>
    <property type="match status" value="1"/>
</dbReference>
<evidence type="ECO:0000256" key="1">
    <source>
        <dbReference type="ARBA" id="ARBA00004141"/>
    </source>
</evidence>
<dbReference type="KEGG" id="tbl:TBLA_0D00950"/>
<gene>
    <name evidence="18" type="primary">TBLA0D00950</name>
    <name evidence="18" type="ORF">TBLA_0D00950</name>
</gene>
<keyword evidence="19" id="KW-1185">Reference proteome</keyword>
<evidence type="ECO:0000256" key="13">
    <source>
        <dbReference type="RuleBase" id="RU362082"/>
    </source>
</evidence>
<dbReference type="InterPro" id="IPR047819">
    <property type="entry name" value="P5A-ATPase_N"/>
</dbReference>
<feature type="transmembrane region" description="Helical" evidence="13">
    <location>
        <begin position="1429"/>
        <end position="1449"/>
    </location>
</feature>
<feature type="transmembrane region" description="Helical" evidence="13">
    <location>
        <begin position="1313"/>
        <end position="1334"/>
    </location>
</feature>
<dbReference type="GeneID" id="14495586"/>
<protein>
    <recommendedName>
        <fullName evidence="13">Cation-transporting ATPase</fullName>
        <ecNumber evidence="13">7.2.2.-</ecNumber>
    </recommendedName>
</protein>
<feature type="region of interest" description="Disordered" evidence="14">
    <location>
        <begin position="1"/>
        <end position="33"/>
    </location>
</feature>
<dbReference type="FunFam" id="2.70.150.10:FF:000057">
    <property type="entry name" value="Cation-transporting ATPase"/>
    <property type="match status" value="1"/>
</dbReference>
<dbReference type="InterPro" id="IPR047821">
    <property type="entry name" value="P5B-type_ATPase"/>
</dbReference>
<dbReference type="GO" id="GO:0005524">
    <property type="term" value="F:ATP binding"/>
    <property type="evidence" value="ECO:0007669"/>
    <property type="project" value="UniProtKB-UniRule"/>
</dbReference>
<dbReference type="GO" id="GO:0015662">
    <property type="term" value="F:P-type ion transporter activity"/>
    <property type="evidence" value="ECO:0007669"/>
    <property type="project" value="InterPro"/>
</dbReference>
<dbReference type="Pfam" id="PF13246">
    <property type="entry name" value="Cation_ATPase"/>
    <property type="match status" value="1"/>
</dbReference>
<evidence type="ECO:0000259" key="15">
    <source>
        <dbReference type="Pfam" id="PF00122"/>
    </source>
</evidence>
<keyword evidence="10 13" id="KW-1133">Transmembrane helix</keyword>
<dbReference type="PRINTS" id="PR00119">
    <property type="entry name" value="CATATPASE"/>
</dbReference>
<keyword evidence="7 13" id="KW-0067">ATP-binding</keyword>
<evidence type="ECO:0000313" key="18">
    <source>
        <dbReference type="EMBL" id="CCH60603.1"/>
    </source>
</evidence>
<sequence length="1475" mass="167410">MTRYNSYDPRNSDGTNGIAVPTNGRPRNSFSSMHTNSTAVTLTSSTVVDQNQIELYSGATFETVPTSIVSFHHPHSFQSNLMTDGMSDSSSRIEQRGRQGAIATSPLMNSRSGSESRVPNFRFFTEEQITSAEGSSTLEPADYNVEWNSIPEYENNRLRGSNIGSRIVSRRSSMQSNISGGYGALKSRSRSMSRVRSFQNNQNQYTPEPVSDLYPTRSHSSDLSSKYNDRNRVPLAIANEAINLFGEQTSQHSILDNSNDELLEEADNNGSKSVDSNTVKKTAFLTEYLKANHYEKFYPNYQATLKFQRFYLAEEDLLIGIAGYQTSKLKLFLYHTLCFISCGLFYILLRWMPKYKIKLTGKAVPLGKAEWVAVENELGELSIIDVERKWYNRLLSTILPITYDETTMNNNEQRSVHHHEETPENPNIPIIISFQYRYINFIFSPLEDIFKVNSNWADPQWSNLQDTVNGLTTATQEDRLIAFGKNSIDLKMKTTSEVLFQEVLHPFYVFQIFSIILWSLDEYYYYAGCIFLISVLSILDSLLETKKTSQRLSEIAHFQCEVRVFRDGFWTHINASELVPGDVYEISDPKLAIFPCDSVILNGTCIVNESILTGESVPISKIPINEETIKDLLNDLRSTQISNLVSKSFLFNGTKLIRTSIPHNQNAALAMVVRTGFSTIKGSLVRSMVFPKPVGFKFYEDSFKYIGYMSLIAMVGLIISCAQFMRLGLDHRTMILRCLDIITIVVPPALPATLTIGTNFAISRFKKKKIFCISPTRVNVGGKIDAMCFDKTGTLTEDGLDILGVHITKTGPHKLIKFSNLIKDVHKIFPKFSLNDCTSIDDVKSRNFLVSILTCHSLRLVDGALLGDPLDFKMFEFTGWSFEEEFQTKKFTSMYEGRHEGIIFPENTEIIPAIVYPNKDDSANQFIENDPHNYLGIIKTFEFLSELRYMSVIVKPSCSDSYWAFTKGAPEVMYDICDRSTIPTDYEDMLQLYTHNGYRVIACAGKRLQKNTWLYTQKVKREEVESNLEFLGFIVFENKLKEASKPTLNELHRANIRTIMCTGDNILTAISVGKESELIQEKNVYIPSIFEDNFITNQYPIKWAEIDDPDNILDSKTLKPINGDQDYTLAASGDIFRIIFGNERDIQFSDDYKNSILLNCSVYARMSPDEKHELMIQLQKIDYTIGFCGDGANDCGALKSADVGISLSEAEASVAAPFTSQIFDISCVLDVIKEGRASLVTSFACFQYMTLYSAIQFITITILYGRGSNLGDFQFLYIDLLLIIPIAIFMSWSKPFHKIVKKRPSANLVSLKILVPLLVSIIIILIFQIIPWLIVQHLDWYIKPIVAGDNAVQSSDNTILFFISNFQYILIAIILTIGPPYREKISKNMGFIIDISLSLLISLSLMYINPDNILGSLLQLTKISGTFKVFILLWVFFNYWALDIIPKFIKPLFKKKKSSKLYKNLLRLEHESYVV</sequence>
<dbReference type="GO" id="GO:0016887">
    <property type="term" value="F:ATP hydrolysis activity"/>
    <property type="evidence" value="ECO:0007669"/>
    <property type="project" value="InterPro"/>
</dbReference>
<dbReference type="Pfam" id="PF12409">
    <property type="entry name" value="P5-ATPase"/>
    <property type="match status" value="1"/>
</dbReference>
<evidence type="ECO:0000256" key="3">
    <source>
        <dbReference type="ARBA" id="ARBA00022553"/>
    </source>
</evidence>
<feature type="domain" description="Cation-transporting P-type ATPase N-terminal" evidence="16">
    <location>
        <begin position="463"/>
        <end position="518"/>
    </location>
</feature>
<dbReference type="PANTHER" id="PTHR45630">
    <property type="entry name" value="CATION-TRANSPORTING ATPASE-RELATED"/>
    <property type="match status" value="1"/>
</dbReference>
<dbReference type="SUPFAM" id="SSF81660">
    <property type="entry name" value="Metal cation-transporting ATPase, ATP-binding domain N"/>
    <property type="match status" value="1"/>
</dbReference>
<feature type="transmembrane region" description="Helical" evidence="13">
    <location>
        <begin position="1239"/>
        <end position="1263"/>
    </location>
</feature>
<dbReference type="InterPro" id="IPR059000">
    <property type="entry name" value="ATPase_P-type_domA"/>
</dbReference>
<feature type="transmembrane region" description="Helical" evidence="13">
    <location>
        <begin position="1389"/>
        <end position="1409"/>
    </location>
</feature>
<dbReference type="SFLD" id="SFLDF00027">
    <property type="entry name" value="p-type_atpase"/>
    <property type="match status" value="1"/>
</dbReference>
<dbReference type="OrthoDB" id="48943at2759"/>
<dbReference type="GO" id="GO:0019829">
    <property type="term" value="F:ATPase-coupled monoatomic cation transmembrane transporter activity"/>
    <property type="evidence" value="ECO:0007669"/>
    <property type="project" value="UniProtKB-UniRule"/>
</dbReference>
<feature type="domain" description="P-type ATPase A" evidence="15">
    <location>
        <begin position="561"/>
        <end position="688"/>
    </location>
</feature>
<dbReference type="Proteomes" id="UP000002866">
    <property type="component" value="Chromosome 4"/>
</dbReference>
<feature type="transmembrane region" description="Helical" evidence="13">
    <location>
        <begin position="1275"/>
        <end position="1292"/>
    </location>
</feature>
<feature type="transmembrane region" description="Helical" evidence="13">
    <location>
        <begin position="705"/>
        <end position="729"/>
    </location>
</feature>
<feature type="compositionally biased region" description="Polar residues" evidence="14">
    <location>
        <begin position="1"/>
        <end position="15"/>
    </location>
</feature>
<evidence type="ECO:0000256" key="12">
    <source>
        <dbReference type="ARBA" id="ARBA00049360"/>
    </source>
</evidence>
<dbReference type="STRING" id="1071380.I2H2K1"/>
<keyword evidence="5 13" id="KW-0479">Metal-binding</keyword>
<dbReference type="HOGENOM" id="CLU_001828_1_1_1"/>
<dbReference type="Gene3D" id="2.70.150.10">
    <property type="entry name" value="Calcium-transporting ATPase, cytoplasmic transduction domain A"/>
    <property type="match status" value="1"/>
</dbReference>
<feature type="domain" description="P5B-type ATPase N-terminal" evidence="17">
    <location>
        <begin position="315"/>
        <end position="444"/>
    </location>
</feature>
<dbReference type="FunCoup" id="I2H2K1">
    <property type="interactions" value="353"/>
</dbReference>
<dbReference type="InParanoid" id="I2H2K1"/>
<dbReference type="InterPro" id="IPR023214">
    <property type="entry name" value="HAD_sf"/>
</dbReference>
<dbReference type="RefSeq" id="XP_004180122.1">
    <property type="nucleotide sequence ID" value="XM_004180074.1"/>
</dbReference>
<dbReference type="NCBIfam" id="TIGR01657">
    <property type="entry name" value="P-ATPase-V"/>
    <property type="match status" value="1"/>
</dbReference>
<dbReference type="Gene3D" id="3.40.50.1000">
    <property type="entry name" value="HAD superfamily/HAD-like"/>
    <property type="match status" value="1"/>
</dbReference>
<accession>I2H2K1</accession>
<feature type="transmembrane region" description="Helical" evidence="13">
    <location>
        <begin position="1359"/>
        <end position="1377"/>
    </location>
</feature>
<reference evidence="18 19" key="1">
    <citation type="journal article" date="2011" name="Proc. Natl. Acad. Sci. U.S.A.">
        <title>Evolutionary erosion of yeast sex chromosomes by mating-type switching accidents.</title>
        <authorList>
            <person name="Gordon J.L."/>
            <person name="Armisen D."/>
            <person name="Proux-Wera E."/>
            <person name="Oheigeartaigh S.S."/>
            <person name="Byrne K.P."/>
            <person name="Wolfe K.H."/>
        </authorList>
    </citation>
    <scope>NUCLEOTIDE SEQUENCE [LARGE SCALE GENOMIC DNA]</scope>
    <source>
        <strain evidence="19">ATCC 34711 / CBS 6284 / DSM 70876 / NBRC 10599 / NRRL Y-10934 / UCD 77-7</strain>
    </source>
</reference>
<evidence type="ECO:0000259" key="16">
    <source>
        <dbReference type="Pfam" id="PF00690"/>
    </source>
</evidence>
<name>I2H2K1_HENB6</name>
<dbReference type="CDD" id="cd07542">
    <property type="entry name" value="P-type_ATPase_cation"/>
    <property type="match status" value="1"/>
</dbReference>